<name>A0A511VB00_9BACL</name>
<dbReference type="AlphaFoldDB" id="A0A511VB00"/>
<organism evidence="1 2">
    <name type="scientific">Aneurinibacillus danicus</name>
    <dbReference type="NCBI Taxonomy" id="267746"/>
    <lineage>
        <taxon>Bacteria</taxon>
        <taxon>Bacillati</taxon>
        <taxon>Bacillota</taxon>
        <taxon>Bacilli</taxon>
        <taxon>Bacillales</taxon>
        <taxon>Paenibacillaceae</taxon>
        <taxon>Aneurinibacillus group</taxon>
        <taxon>Aneurinibacillus</taxon>
    </lineage>
</organism>
<proteinExistence type="predicted"/>
<keyword evidence="2" id="KW-1185">Reference proteome</keyword>
<sequence>MKWYEIFRSGRYEPQGSFTENELQQIVNNYDPVQFKAPIVIGHPQEEKHVYGWISGLKRVGGKLLATFADVTPEFASAVNAGRYKKVSVRLRNTDRGWTLRHVGFLGAAAPAVEGLQPIEFAEHGSVYVDLDFIGEERREPGLSNEEWNERLRKALQREREIAAFIAAHEGKLPPALRHGLAEFMSALPDERTVEFSSDGERVRMSPLDFFKNLILELMERGGFLPVDEKEQLGLVAGDRIDTERLELHQKAKEFAERNFCSYEEAVWAITSR</sequence>
<protein>
    <submittedName>
        <fullName evidence="1">Uncharacterized protein</fullName>
    </submittedName>
</protein>
<reference evidence="1 2" key="1">
    <citation type="submission" date="2019-07" db="EMBL/GenBank/DDBJ databases">
        <title>Whole genome shotgun sequence of Aneurinibacillus danicus NBRC 102444.</title>
        <authorList>
            <person name="Hosoyama A."/>
            <person name="Uohara A."/>
            <person name="Ohji S."/>
            <person name="Ichikawa N."/>
        </authorList>
    </citation>
    <scope>NUCLEOTIDE SEQUENCE [LARGE SCALE GENOMIC DNA]</scope>
    <source>
        <strain evidence="1 2">NBRC 102444</strain>
    </source>
</reference>
<evidence type="ECO:0000313" key="1">
    <source>
        <dbReference type="EMBL" id="GEN35098.1"/>
    </source>
</evidence>
<accession>A0A511VB00</accession>
<dbReference type="EMBL" id="BJXX01000117">
    <property type="protein sequence ID" value="GEN35098.1"/>
    <property type="molecule type" value="Genomic_DNA"/>
</dbReference>
<dbReference type="Proteomes" id="UP000321157">
    <property type="component" value="Unassembled WGS sequence"/>
</dbReference>
<gene>
    <name evidence="1" type="ORF">ADA01nite_25580</name>
</gene>
<comment type="caution">
    <text evidence="1">The sequence shown here is derived from an EMBL/GenBank/DDBJ whole genome shotgun (WGS) entry which is preliminary data.</text>
</comment>
<evidence type="ECO:0000313" key="2">
    <source>
        <dbReference type="Proteomes" id="UP000321157"/>
    </source>
</evidence>